<dbReference type="InterPro" id="IPR017452">
    <property type="entry name" value="GPCR_Rhodpsn_7TM"/>
</dbReference>
<keyword evidence="3 8" id="KW-1133">Transmembrane helix</keyword>
<evidence type="ECO:0000256" key="5">
    <source>
        <dbReference type="ARBA" id="ARBA00023136"/>
    </source>
</evidence>
<evidence type="ECO:0000313" key="11">
    <source>
        <dbReference type="EMBL" id="CAF3994424.1"/>
    </source>
</evidence>
<evidence type="ECO:0000256" key="8">
    <source>
        <dbReference type="SAM" id="Phobius"/>
    </source>
</evidence>
<reference evidence="10" key="1">
    <citation type="submission" date="2021-02" db="EMBL/GenBank/DDBJ databases">
        <authorList>
            <person name="Nowell W R."/>
        </authorList>
    </citation>
    <scope>NUCLEOTIDE SEQUENCE</scope>
</reference>
<keyword evidence="5 8" id="KW-0472">Membrane</keyword>
<dbReference type="EMBL" id="CAJOBD010004431">
    <property type="protein sequence ID" value="CAF3994424.1"/>
    <property type="molecule type" value="Genomic_DNA"/>
</dbReference>
<name>A0A814J774_9BILA</name>
<feature type="transmembrane region" description="Helical" evidence="8">
    <location>
        <begin position="182"/>
        <end position="206"/>
    </location>
</feature>
<evidence type="ECO:0000256" key="4">
    <source>
        <dbReference type="ARBA" id="ARBA00023040"/>
    </source>
</evidence>
<comment type="subcellular location">
    <subcellularLocation>
        <location evidence="1">Membrane</location>
        <topology evidence="1">Multi-pass membrane protein</topology>
    </subcellularLocation>
</comment>
<feature type="transmembrane region" description="Helical" evidence="8">
    <location>
        <begin position="227"/>
        <end position="247"/>
    </location>
</feature>
<protein>
    <recommendedName>
        <fullName evidence="9">G-protein coupled receptors family 1 profile domain-containing protein</fullName>
    </recommendedName>
</protein>
<dbReference type="PANTHER" id="PTHR24243:SF230">
    <property type="entry name" value="G-PROTEIN COUPLED RECEPTORS FAMILY 1 PROFILE DOMAIN-CONTAINING PROTEIN"/>
    <property type="match status" value="1"/>
</dbReference>
<evidence type="ECO:0000313" key="10">
    <source>
        <dbReference type="EMBL" id="CAF1032877.1"/>
    </source>
</evidence>
<evidence type="ECO:0000256" key="7">
    <source>
        <dbReference type="ARBA" id="ARBA00023224"/>
    </source>
</evidence>
<dbReference type="Proteomes" id="UP000663864">
    <property type="component" value="Unassembled WGS sequence"/>
</dbReference>
<sequence length="326" mass="37585">MSTSTTSIFTFVAQQMSIYFGIPMLIGGVLGGILNIIVFLSLQTFRQSSCAFYLTIMSIFNVGLLAAGLFSRIMISGFAIDWGQSSLFYCKFRLLLLTTFTLMSLVSICLATIDQYFATCSYPRLQQWCNFKLAYRLIIVFSFISTIHNIQYYLFYNQIQSPLTGKVSCIITNDIFSRYVSYWFNLVCIGFLPIIITVSFGSLAYYNVRQLTYRTLPLVRRELDKQLTAMVLVQVAMSFFTLTPFNILSALTLNKSIMNDQIAAVKIQASLTIGILLYYLTFATPFYIYICVSERFRRQLIYVLFEIHLNRWRRPRIVINQISPEF</sequence>
<dbReference type="PROSITE" id="PS50262">
    <property type="entry name" value="G_PROTEIN_RECEP_F1_2"/>
    <property type="match status" value="1"/>
</dbReference>
<feature type="transmembrane region" description="Helical" evidence="8">
    <location>
        <begin position="52"/>
        <end position="80"/>
    </location>
</feature>
<accession>A0A814J774</accession>
<feature type="transmembrane region" description="Helical" evidence="8">
    <location>
        <begin position="92"/>
        <end position="113"/>
    </location>
</feature>
<feature type="transmembrane region" description="Helical" evidence="8">
    <location>
        <begin position="133"/>
        <end position="154"/>
    </location>
</feature>
<dbReference type="EMBL" id="CAJNOT010000605">
    <property type="protein sequence ID" value="CAF1032877.1"/>
    <property type="molecule type" value="Genomic_DNA"/>
</dbReference>
<evidence type="ECO:0000313" key="12">
    <source>
        <dbReference type="Proteomes" id="UP000663864"/>
    </source>
</evidence>
<comment type="caution">
    <text evidence="10">The sequence shown here is derived from an EMBL/GenBank/DDBJ whole genome shotgun (WGS) entry which is preliminary data.</text>
</comment>
<feature type="domain" description="G-protein coupled receptors family 1 profile" evidence="9">
    <location>
        <begin position="31"/>
        <end position="289"/>
    </location>
</feature>
<dbReference type="GO" id="GO:0004930">
    <property type="term" value="F:G protein-coupled receptor activity"/>
    <property type="evidence" value="ECO:0007669"/>
    <property type="project" value="UniProtKB-KW"/>
</dbReference>
<dbReference type="SUPFAM" id="SSF81321">
    <property type="entry name" value="Family A G protein-coupled receptor-like"/>
    <property type="match status" value="1"/>
</dbReference>
<proteinExistence type="predicted"/>
<dbReference type="GO" id="GO:0005886">
    <property type="term" value="C:plasma membrane"/>
    <property type="evidence" value="ECO:0007669"/>
    <property type="project" value="TreeGrafter"/>
</dbReference>
<feature type="transmembrane region" description="Helical" evidence="8">
    <location>
        <begin position="267"/>
        <end position="290"/>
    </location>
</feature>
<gene>
    <name evidence="11" type="ORF">JBS370_LOCUS25914</name>
    <name evidence="10" type="ORF">ZHD862_LOCUS14137</name>
</gene>
<keyword evidence="7" id="KW-0807">Transducer</keyword>
<evidence type="ECO:0000256" key="2">
    <source>
        <dbReference type="ARBA" id="ARBA00022692"/>
    </source>
</evidence>
<keyword evidence="6" id="KW-0675">Receptor</keyword>
<evidence type="ECO:0000256" key="1">
    <source>
        <dbReference type="ARBA" id="ARBA00004141"/>
    </source>
</evidence>
<dbReference type="AlphaFoldDB" id="A0A814J774"/>
<evidence type="ECO:0000256" key="3">
    <source>
        <dbReference type="ARBA" id="ARBA00022989"/>
    </source>
</evidence>
<evidence type="ECO:0000256" key="6">
    <source>
        <dbReference type="ARBA" id="ARBA00023170"/>
    </source>
</evidence>
<evidence type="ECO:0000259" key="9">
    <source>
        <dbReference type="PROSITE" id="PS50262"/>
    </source>
</evidence>
<organism evidence="10 12">
    <name type="scientific">Rotaria sordida</name>
    <dbReference type="NCBI Taxonomy" id="392033"/>
    <lineage>
        <taxon>Eukaryota</taxon>
        <taxon>Metazoa</taxon>
        <taxon>Spiralia</taxon>
        <taxon>Gnathifera</taxon>
        <taxon>Rotifera</taxon>
        <taxon>Eurotatoria</taxon>
        <taxon>Bdelloidea</taxon>
        <taxon>Philodinida</taxon>
        <taxon>Philodinidae</taxon>
        <taxon>Rotaria</taxon>
    </lineage>
</organism>
<keyword evidence="2 8" id="KW-0812">Transmembrane</keyword>
<dbReference type="Gene3D" id="1.20.1070.10">
    <property type="entry name" value="Rhodopsin 7-helix transmembrane proteins"/>
    <property type="match status" value="1"/>
</dbReference>
<dbReference type="Proteomes" id="UP000663836">
    <property type="component" value="Unassembled WGS sequence"/>
</dbReference>
<feature type="transmembrane region" description="Helical" evidence="8">
    <location>
        <begin position="20"/>
        <end position="40"/>
    </location>
</feature>
<dbReference type="PANTHER" id="PTHR24243">
    <property type="entry name" value="G-PROTEIN COUPLED RECEPTOR"/>
    <property type="match status" value="1"/>
</dbReference>
<keyword evidence="4" id="KW-0297">G-protein coupled receptor</keyword>